<organism evidence="1 2">
    <name type="scientific">Mollisia scopiformis</name>
    <name type="common">Conifer needle endophyte fungus</name>
    <name type="synonym">Phialocephala scopiformis</name>
    <dbReference type="NCBI Taxonomy" id="149040"/>
    <lineage>
        <taxon>Eukaryota</taxon>
        <taxon>Fungi</taxon>
        <taxon>Dikarya</taxon>
        <taxon>Ascomycota</taxon>
        <taxon>Pezizomycotina</taxon>
        <taxon>Leotiomycetes</taxon>
        <taxon>Helotiales</taxon>
        <taxon>Mollisiaceae</taxon>
        <taxon>Mollisia</taxon>
    </lineage>
</organism>
<keyword evidence="2" id="KW-1185">Reference proteome</keyword>
<gene>
    <name evidence="1" type="ORF">LY89DRAFT_751654</name>
</gene>
<dbReference type="EMBL" id="KQ947419">
    <property type="protein sequence ID" value="KUJ15003.1"/>
    <property type="molecule type" value="Genomic_DNA"/>
</dbReference>
<dbReference type="OrthoDB" id="2788868at2759"/>
<dbReference type="KEGG" id="psco:LY89DRAFT_751654"/>
<evidence type="ECO:0000313" key="2">
    <source>
        <dbReference type="Proteomes" id="UP000070700"/>
    </source>
</evidence>
<dbReference type="AlphaFoldDB" id="A0A194X498"/>
<dbReference type="RefSeq" id="XP_018069358.1">
    <property type="nucleotide sequence ID" value="XM_018221232.1"/>
</dbReference>
<reference evidence="1 2" key="1">
    <citation type="submission" date="2015-10" db="EMBL/GenBank/DDBJ databases">
        <title>Full genome of DAOMC 229536 Phialocephala scopiformis, a fungal endophyte of spruce producing the potent anti-insectan compound rugulosin.</title>
        <authorList>
            <consortium name="DOE Joint Genome Institute"/>
            <person name="Walker A.K."/>
            <person name="Frasz S.L."/>
            <person name="Seifert K.A."/>
            <person name="Miller J.D."/>
            <person name="Mondo S.J."/>
            <person name="Labutti K."/>
            <person name="Lipzen A."/>
            <person name="Dockter R."/>
            <person name="Kennedy M."/>
            <person name="Grigoriev I.V."/>
            <person name="Spatafora J.W."/>
        </authorList>
    </citation>
    <scope>NUCLEOTIDE SEQUENCE [LARGE SCALE GENOMIC DNA]</scope>
    <source>
        <strain evidence="1 2">CBS 120377</strain>
    </source>
</reference>
<dbReference type="InParanoid" id="A0A194X498"/>
<proteinExistence type="predicted"/>
<dbReference type="Proteomes" id="UP000070700">
    <property type="component" value="Unassembled WGS sequence"/>
</dbReference>
<protein>
    <submittedName>
        <fullName evidence="1">Uncharacterized protein</fullName>
    </submittedName>
</protein>
<accession>A0A194X498</accession>
<name>A0A194X498_MOLSC</name>
<sequence>MALQVVQALFLKWCETPQQSRLQALITRDNILTSESFEQSSKELISFATISIFSGQPVVANRLLEKVFQVPGFTTSPEEQLIFELFWHSFTGRPANTPWNAWDKLPMNGPNRPRSATFPLHVYFILANYLGHREKAREILRSESQQHQFDFPAFLNVPEVYKFMATSIEDPLAKILDESVIRETETILHAALDARMKSGWKRPLHDISMTELLRRFSEAAFFVHQDEYMENDIQSSKDILCSPLTLNEIEDIEIKLGSLPTDIKEIALVADGFHGGWDFAGGWPGIQRLHKDCAAEYETFLGYDPPPVQETQTIYRLDGSTYEVTVNVIRSSTREECLKRGWGDVLVGERGRECEEFVHVLCPPSVWEKYQESKGIRVKQGEYAYVSYDHLTEGGEEVYGSVRAWIAAETLDLERYVAVGIRAERLE</sequence>
<evidence type="ECO:0000313" key="1">
    <source>
        <dbReference type="EMBL" id="KUJ15003.1"/>
    </source>
</evidence>
<dbReference type="GeneID" id="28830958"/>